<dbReference type="RefSeq" id="WP_132702809.1">
    <property type="nucleotide sequence ID" value="NZ_SMGI01000001.1"/>
</dbReference>
<evidence type="ECO:0000313" key="4">
    <source>
        <dbReference type="EMBL" id="TCK68768.1"/>
    </source>
</evidence>
<evidence type="ECO:0000256" key="2">
    <source>
        <dbReference type="ARBA" id="ARBA00022729"/>
    </source>
</evidence>
<proteinExistence type="predicted"/>
<dbReference type="Pfam" id="PF13306">
    <property type="entry name" value="LRR_5"/>
    <property type="match status" value="1"/>
</dbReference>
<dbReference type="Proteomes" id="UP000295714">
    <property type="component" value="Unassembled WGS sequence"/>
</dbReference>
<accession>A0A4R1KU88</accession>
<dbReference type="InterPro" id="IPR051648">
    <property type="entry name" value="CWI-Assembly_Regulator"/>
</dbReference>
<reference evidence="4 5" key="1">
    <citation type="journal article" date="2015" name="Stand. Genomic Sci.">
        <title>Genomic Encyclopedia of Bacterial and Archaeal Type Strains, Phase III: the genomes of soil and plant-associated and newly described type strains.</title>
        <authorList>
            <person name="Whitman W.B."/>
            <person name="Woyke T."/>
            <person name="Klenk H.P."/>
            <person name="Zhou Y."/>
            <person name="Lilburn T.G."/>
            <person name="Beck B.J."/>
            <person name="De Vos P."/>
            <person name="Vandamme P."/>
            <person name="Eisen J.A."/>
            <person name="Garrity G."/>
            <person name="Hugenholtz P."/>
            <person name="Kyrpides N.C."/>
        </authorList>
    </citation>
    <scope>NUCLEOTIDE SEQUENCE [LARGE SCALE GENOMIC DNA]</scope>
    <source>
        <strain evidence="4 5">CECT 8445</strain>
    </source>
</reference>
<comment type="caution">
    <text evidence="4">The sequence shown here is derived from an EMBL/GenBank/DDBJ whole genome shotgun (WGS) entry which is preliminary data.</text>
</comment>
<evidence type="ECO:0000256" key="1">
    <source>
        <dbReference type="ARBA" id="ARBA00004196"/>
    </source>
</evidence>
<dbReference type="PROSITE" id="PS51257">
    <property type="entry name" value="PROKAR_LIPOPROTEIN"/>
    <property type="match status" value="1"/>
</dbReference>
<protein>
    <submittedName>
        <fullName evidence="4">Leucine rich repeat (LRR) protein</fullName>
    </submittedName>
</protein>
<evidence type="ECO:0000313" key="5">
    <source>
        <dbReference type="Proteomes" id="UP000295714"/>
    </source>
</evidence>
<dbReference type="InterPro" id="IPR008969">
    <property type="entry name" value="CarboxyPept-like_regulatory"/>
</dbReference>
<sequence>MKNFIRIALLFVSVAFFFSCEKDPVDLSSPSTSNPEISLMDEEFQAQNFGNSTTANFIGTIKNTSGDLLSDVQIEIDGVTTTTDRNGIFILNNAPVFENFAYIKAKKQGYIDGSRVVIPKETGTNNIQIVLFEKETTATINSGEPSVVSKSGAKVSFTGDFIREDGSEYNGEVEVVLNYLTPFYSTTFREMPGSLFAQTADNEARGLESYGMVSVNLFSPSGEILNINEANPANIEFPISFYQNDVAPESITLWYFDEEQGYWKEDGQAVKDGNKYIANVTHFTWWNCDIPFNSVEFCYSINPEQANASTTSTPYNVSILRVSNGQVIFSGTVYSDDDLTCGLVPRNEEIEIIVRSASGSCQNLIVYQDILGGFMTDTTVNLNFSQPQEVTSTNINGFVTNCIGNPLTNGYVYIDGNNIFSITDGVLDIEIIHCIDSMVNIQIYDFDTNQWTIAYDVSVNGASVDLGNVSTCEDTGGIFNGDVTLRTQEEVDFFGNFDYNQINGNLLLGETINNQVSNINNLAPLSSINSVTGFLTIRQTELINLQGLENITVLNVGLSLFNNDSLSSLNGLNNLTTIGGQFNLRNNNSLNSLETLSSLQNISSFTLENSPNITSLEGLNQVTNYDWFRISNNDGLTDLSALINVTEIGALFIAGNDSLESLNGLDNVIENIGMFIGRDLDFDIFVDLGNSVLTDFCALQNLFVNGNFVSIQTSPFNGIHISNNQYNPSIQDIIDGNCSQ</sequence>
<dbReference type="PANTHER" id="PTHR31018">
    <property type="entry name" value="SPORULATION-SPECIFIC PROTEIN-RELATED"/>
    <property type="match status" value="1"/>
</dbReference>
<dbReference type="AlphaFoldDB" id="A0A4R1KU88"/>
<organism evidence="4 5">
    <name type="scientific">Winogradskyella wandonensis</name>
    <dbReference type="NCBI Taxonomy" id="1442586"/>
    <lineage>
        <taxon>Bacteria</taxon>
        <taxon>Pseudomonadati</taxon>
        <taxon>Bacteroidota</taxon>
        <taxon>Flavobacteriia</taxon>
        <taxon>Flavobacteriales</taxon>
        <taxon>Flavobacteriaceae</taxon>
        <taxon>Winogradskyella</taxon>
    </lineage>
</organism>
<keyword evidence="2" id="KW-0732">Signal</keyword>
<dbReference type="GO" id="GO:0030313">
    <property type="term" value="C:cell envelope"/>
    <property type="evidence" value="ECO:0007669"/>
    <property type="project" value="UniProtKB-SubCell"/>
</dbReference>
<gene>
    <name evidence="4" type="ORF">DFQ05_0278</name>
</gene>
<dbReference type="InterPro" id="IPR032675">
    <property type="entry name" value="LRR_dom_sf"/>
</dbReference>
<dbReference type="EMBL" id="SMGI01000001">
    <property type="protein sequence ID" value="TCK68768.1"/>
    <property type="molecule type" value="Genomic_DNA"/>
</dbReference>
<dbReference type="OrthoDB" id="973965at2"/>
<evidence type="ECO:0000256" key="3">
    <source>
        <dbReference type="ARBA" id="ARBA00023180"/>
    </source>
</evidence>
<dbReference type="Gene3D" id="3.80.10.10">
    <property type="entry name" value="Ribonuclease Inhibitor"/>
    <property type="match status" value="1"/>
</dbReference>
<dbReference type="SUPFAM" id="SSF52058">
    <property type="entry name" value="L domain-like"/>
    <property type="match status" value="1"/>
</dbReference>
<keyword evidence="5" id="KW-1185">Reference proteome</keyword>
<keyword evidence="3" id="KW-0325">Glycoprotein</keyword>
<name>A0A4R1KU88_9FLAO</name>
<dbReference type="InterPro" id="IPR026906">
    <property type="entry name" value="LRR_5"/>
</dbReference>
<dbReference type="PANTHER" id="PTHR31018:SF3">
    <property type="entry name" value="RECEPTOR PROTEIN-TYROSINE KINASE"/>
    <property type="match status" value="1"/>
</dbReference>
<comment type="subcellular location">
    <subcellularLocation>
        <location evidence="1">Cell envelope</location>
    </subcellularLocation>
</comment>
<dbReference type="SUPFAM" id="SSF49464">
    <property type="entry name" value="Carboxypeptidase regulatory domain-like"/>
    <property type="match status" value="1"/>
</dbReference>